<protein>
    <recommendedName>
        <fullName evidence="3">Polyprotein</fullName>
    </recommendedName>
</protein>
<organism evidence="1 2">
    <name type="scientific">Aromia moschata</name>
    <dbReference type="NCBI Taxonomy" id="1265417"/>
    <lineage>
        <taxon>Eukaryota</taxon>
        <taxon>Metazoa</taxon>
        <taxon>Ecdysozoa</taxon>
        <taxon>Arthropoda</taxon>
        <taxon>Hexapoda</taxon>
        <taxon>Insecta</taxon>
        <taxon>Pterygota</taxon>
        <taxon>Neoptera</taxon>
        <taxon>Endopterygota</taxon>
        <taxon>Coleoptera</taxon>
        <taxon>Polyphaga</taxon>
        <taxon>Cucujiformia</taxon>
        <taxon>Chrysomeloidea</taxon>
        <taxon>Cerambycidae</taxon>
        <taxon>Cerambycinae</taxon>
        <taxon>Callichromatini</taxon>
        <taxon>Aromia</taxon>
    </lineage>
</organism>
<keyword evidence="2" id="KW-1185">Reference proteome</keyword>
<feature type="non-terminal residue" evidence="1">
    <location>
        <position position="1"/>
    </location>
</feature>
<evidence type="ECO:0000313" key="1">
    <source>
        <dbReference type="EMBL" id="KAJ8946096.1"/>
    </source>
</evidence>
<dbReference type="PANTHER" id="PTHR33480:SF1">
    <property type="entry name" value="TYR RECOMBINASE DOMAIN-CONTAINING PROTEIN"/>
    <property type="match status" value="1"/>
</dbReference>
<comment type="caution">
    <text evidence="1">The sequence shown here is derived from an EMBL/GenBank/DDBJ whole genome shotgun (WGS) entry which is preliminary data.</text>
</comment>
<dbReference type="EMBL" id="JAPWTK010000197">
    <property type="protein sequence ID" value="KAJ8946096.1"/>
    <property type="molecule type" value="Genomic_DNA"/>
</dbReference>
<dbReference type="AlphaFoldDB" id="A0AAV8Y3Q9"/>
<accession>A0AAV8Y3Q9</accession>
<evidence type="ECO:0000313" key="2">
    <source>
        <dbReference type="Proteomes" id="UP001162162"/>
    </source>
</evidence>
<name>A0AAV8Y3Q9_9CUCU</name>
<dbReference type="PANTHER" id="PTHR33480">
    <property type="entry name" value="SET DOMAIN-CONTAINING PROTEIN-RELATED"/>
    <property type="match status" value="1"/>
</dbReference>
<gene>
    <name evidence="1" type="ORF">NQ318_010393</name>
</gene>
<dbReference type="Proteomes" id="UP001162162">
    <property type="component" value="Unassembled WGS sequence"/>
</dbReference>
<reference evidence="1" key="1">
    <citation type="journal article" date="2023" name="Insect Mol. Biol.">
        <title>Genome sequencing provides insights into the evolution of gene families encoding plant cell wall-degrading enzymes in longhorned beetles.</title>
        <authorList>
            <person name="Shin N.R."/>
            <person name="Okamura Y."/>
            <person name="Kirsch R."/>
            <person name="Pauchet Y."/>
        </authorList>
    </citation>
    <scope>NUCLEOTIDE SEQUENCE</scope>
    <source>
        <strain evidence="1">AMC_N1</strain>
    </source>
</reference>
<evidence type="ECO:0008006" key="3">
    <source>
        <dbReference type="Google" id="ProtNLM"/>
    </source>
</evidence>
<sequence length="933" mass="107813">SSVQRFAIPCFGFRLSFASGPRLSGATFCGYELAWRRNICTSVKKEAIRINIDGKNDVLIVLLADDLVILASSEGDLSRKLQILEQRTAYFDFAFDMISRSKQILKLALSLKRPELYYPKYESTKGLTDSSSLLPAFDANELISSNQPGCNSELSKRKKNKNNEDTFEFEDNGSNVLPAFDANELIGFIQPGCDSELSKRKKNKNNEDTFEFEDNGSNVLPAFDANELISSINLDVTVNFLRERRIKITRIHLNLKIMVQIFFKLTLIDVHSNLLPAFSANELISFNKPGCDNELSKRKEKKKNKNNQNTFKFEDNAVNSFPVLEEPMSFDGYDSDKDPEFQPNDDDLEESESEFDCEFSPKFEENNNRNIEKKFRTIVNDSEENEICTTFNAVKRNRSQHFCFYCEEHVKQFSRHIVRNHKYEFEVQKILFLPKQSKERKQLITNLRNKGDFLCRQNGDDLKFRKNMIHDPLPCEHCLGFYSRKRLWIHKKYCSLRPSNDISKFSAGSAQTLLVSNLKMDRELIERVFPRMRADKISLTAKKDALICAFGSRFLKIHRDKHQVLVTSRKMRELAKVLIEMKKLNPQVNSLIEALRPINFDLLVKAVKAASKFNSEEDKYGAPTFAMNISTSLKDCCEVAICEILKKKHCFENKNFSETETEIKTMIMLIKSNWKYEISHHAANNLHSKKMNSIGIVPLASDLKKFKDYLKTTANSAAAKLQSDCNDRDAYKTLQQTVYCRIMLLCRKRPGELARLTVDLYNEGKEAQTYEEFENKIRPSERILMRKFKRTSKNTFQILLDLRSNFTSQNDPYIFSKLISREPFRGYQVLMHHAKMAGLKNPDAIKSRGLRKHLATISQLFSMENEDVEQLATFMGHTLDVHRKEYRLPDDIFQTAKIAKLLLLMESGDAGKYQGKTLDEINLEEDLMNPEKK</sequence>
<proteinExistence type="predicted"/>